<keyword evidence="19" id="KW-1185">Reference proteome</keyword>
<keyword evidence="6" id="KW-0269">Exonuclease</keyword>
<dbReference type="PANTHER" id="PTHR11070:SF2">
    <property type="entry name" value="ATP-DEPENDENT DNA HELICASE SRS2"/>
    <property type="match status" value="1"/>
</dbReference>
<keyword evidence="8" id="KW-0238">DNA-binding</keyword>
<evidence type="ECO:0000256" key="1">
    <source>
        <dbReference type="ARBA" id="ARBA00022722"/>
    </source>
</evidence>
<dbReference type="GO" id="GO:0003677">
    <property type="term" value="F:DNA binding"/>
    <property type="evidence" value="ECO:0007669"/>
    <property type="project" value="UniProtKB-KW"/>
</dbReference>
<evidence type="ECO:0000256" key="12">
    <source>
        <dbReference type="ARBA" id="ARBA00034808"/>
    </source>
</evidence>
<dbReference type="InterPro" id="IPR014017">
    <property type="entry name" value="DNA_helicase_UvrD-like_C"/>
</dbReference>
<dbReference type="OrthoDB" id="9810135at2"/>
<evidence type="ECO:0000256" key="15">
    <source>
        <dbReference type="SAM" id="MobiDB-lite"/>
    </source>
</evidence>
<feature type="binding site" evidence="14">
    <location>
        <begin position="26"/>
        <end position="33"/>
    </location>
    <ligand>
        <name>ATP</name>
        <dbReference type="ChEBI" id="CHEBI:30616"/>
    </ligand>
</feature>
<dbReference type="GO" id="GO:0004527">
    <property type="term" value="F:exonuclease activity"/>
    <property type="evidence" value="ECO:0007669"/>
    <property type="project" value="UniProtKB-KW"/>
</dbReference>
<keyword evidence="10" id="KW-0413">Isomerase</keyword>
<dbReference type="InterPro" id="IPR000212">
    <property type="entry name" value="DNA_helicase_UvrD/REP"/>
</dbReference>
<evidence type="ECO:0000256" key="8">
    <source>
        <dbReference type="ARBA" id="ARBA00023125"/>
    </source>
</evidence>
<dbReference type="AlphaFoldDB" id="A0A5C5BDI5"/>
<evidence type="ECO:0000256" key="11">
    <source>
        <dbReference type="ARBA" id="ARBA00034617"/>
    </source>
</evidence>
<protein>
    <recommendedName>
        <fullName evidence="12">DNA 3'-5' helicase</fullName>
        <ecNumber evidence="12">5.6.2.4</ecNumber>
    </recommendedName>
</protein>
<dbReference type="InterPro" id="IPR011335">
    <property type="entry name" value="Restrct_endonuc-II-like"/>
</dbReference>
<dbReference type="Proteomes" id="UP000313849">
    <property type="component" value="Unassembled WGS sequence"/>
</dbReference>
<dbReference type="GO" id="GO:0000725">
    <property type="term" value="P:recombinational repair"/>
    <property type="evidence" value="ECO:0007669"/>
    <property type="project" value="TreeGrafter"/>
</dbReference>
<comment type="caution">
    <text evidence="18">The sequence shown here is derived from an EMBL/GenBank/DDBJ whole genome shotgun (WGS) entry which is preliminary data.</text>
</comment>
<keyword evidence="7 14" id="KW-0067">ATP-binding</keyword>
<keyword evidence="1" id="KW-0540">Nuclease</keyword>
<keyword evidence="9" id="KW-0234">DNA repair</keyword>
<keyword evidence="2 14" id="KW-0547">Nucleotide-binding</keyword>
<keyword evidence="4 14" id="KW-0378">Hydrolase</keyword>
<dbReference type="RefSeq" id="WP_139986015.1">
    <property type="nucleotide sequence ID" value="NZ_VENP01000006.1"/>
</dbReference>
<evidence type="ECO:0000256" key="5">
    <source>
        <dbReference type="ARBA" id="ARBA00022806"/>
    </source>
</evidence>
<feature type="region of interest" description="Disordered" evidence="15">
    <location>
        <begin position="951"/>
        <end position="1010"/>
    </location>
</feature>
<dbReference type="Pfam" id="PF00580">
    <property type="entry name" value="UvrD-helicase"/>
    <property type="match status" value="1"/>
</dbReference>
<dbReference type="Pfam" id="PF12705">
    <property type="entry name" value="PDDEXK_1"/>
    <property type="match status" value="1"/>
</dbReference>
<evidence type="ECO:0000256" key="13">
    <source>
        <dbReference type="ARBA" id="ARBA00048988"/>
    </source>
</evidence>
<dbReference type="PROSITE" id="PS51217">
    <property type="entry name" value="UVRD_HELICASE_CTER"/>
    <property type="match status" value="1"/>
</dbReference>
<proteinExistence type="predicted"/>
<evidence type="ECO:0000256" key="2">
    <source>
        <dbReference type="ARBA" id="ARBA00022741"/>
    </source>
</evidence>
<dbReference type="GO" id="GO:0005829">
    <property type="term" value="C:cytosol"/>
    <property type="evidence" value="ECO:0007669"/>
    <property type="project" value="TreeGrafter"/>
</dbReference>
<reference evidence="18 19" key="1">
    <citation type="submission" date="2019-06" db="EMBL/GenBank/DDBJ databases">
        <title>Draft genome sequence of Miniimonas arenae KCTC 19750T isolated from sea sand.</title>
        <authorList>
            <person name="Park S.-J."/>
        </authorList>
    </citation>
    <scope>NUCLEOTIDE SEQUENCE [LARGE SCALE GENOMIC DNA]</scope>
    <source>
        <strain evidence="18 19">KCTC 19750</strain>
    </source>
</reference>
<evidence type="ECO:0000259" key="16">
    <source>
        <dbReference type="PROSITE" id="PS51198"/>
    </source>
</evidence>
<evidence type="ECO:0000259" key="17">
    <source>
        <dbReference type="PROSITE" id="PS51217"/>
    </source>
</evidence>
<dbReference type="Pfam" id="PF13361">
    <property type="entry name" value="UvrD_C"/>
    <property type="match status" value="1"/>
</dbReference>
<dbReference type="Gene3D" id="3.90.320.10">
    <property type="match status" value="1"/>
</dbReference>
<sequence length="1167" mass="124582">MSAPLTDAAARRRIRTDTATSLFVEAGAGSGKTRALVERIRTLVLDDGVPLASIAAVTFTEKAGAELRARLRSAFEAVERAERAVRRGGADGGAVDIDGGAPSLRERRATAGLEDLDAAAIGTLHAFAQRILTRHAIAAGLPPELEVADEVSSGLAFEQRWSDTRRELLDDPAMSPHLLMAMSAGVTLEHLRALARAFGNDWDLADERVPPPEDVAVALPEVDLLAARARELAGRAIECTDPSDRFLERLAAIGEWGRGLGVAADARERYAALGAAVALKTSYGRAKSWPDLAGLREDCSSLIADAKAAADAVTDATLRPLAAWIARRVVADARARATDGRLEFHDLLVLARELLRRDASVRAALQRDFGALLLDEFQDTDPIQVELAVRIAAGADGGAADWHDIATPPGSLFVVGDPKQSIYRFRRADIRVFLDVADWFGPEARTGLATNFRTTRPILDWVNAVFGRLIAAQDAAQPAYQALAPHREAVGVGPPVAALGARAHEDLPRAGASVLREREAADVAAVLARAKAEGWTVVDDKNRDENGAPVERAMSWHDVAVLVPARTSLPYLEDALEAAGIPFRAESSSLVYSAPEVRALMAAARAVADPADTFAVVTALRSQLYGCGDDDLWTWRRDGGSFSLLAPVHEDTARAGHPVARALTHLRDVRRDVRWSTPSEVLARLVADRRMLEVPATSQRRAREQWRRLRYVVDQARAWSEVAHGGLSAYLEWAARQADESSRVAEAILPETDVDAVRIMTVHAAKGLEFPVVVLSGLTSQPISPRGVRVLWTDIGYEVRLKADVQTEEFEAAQPVDEQMDSLERRRLLYVAATRARDHLVVSLHRKAGTGGQRTNAELLAVEGEGVRGATVFEAGTHPVTVDLPRDPVAPPPWAEWSARVEAAQARSRRVPVISPSGLEGTDPAVALGGSGARWDVIDLAEAFVGGGDLAEAADGAPSDLDPADGAPPVGGSRADGPPSEFDPADGPATEGGWAKGARDVELPPWSKGRDGTAVGRAVHGVLQSLDLATSEGVDGAVAAQCVAEGVVEHADVVAALVRSALASPLVRWAAEREHWPETFVGAPLDDDRVLEGFIDLLVRDTDGRVTVVDYKTDAVPVGALGLRTAYYAPQLRAYADALRAAGVDVVRAVLLFLNPAGAVERDVSLG</sequence>
<keyword evidence="3" id="KW-0227">DNA damage</keyword>
<organism evidence="18 19">
    <name type="scientific">Miniimonas arenae</name>
    <dbReference type="NCBI Taxonomy" id="676201"/>
    <lineage>
        <taxon>Bacteria</taxon>
        <taxon>Bacillati</taxon>
        <taxon>Actinomycetota</taxon>
        <taxon>Actinomycetes</taxon>
        <taxon>Micrococcales</taxon>
        <taxon>Beutenbergiaceae</taxon>
        <taxon>Miniimonas</taxon>
    </lineage>
</organism>
<comment type="catalytic activity">
    <reaction evidence="13">
        <text>ATP + H2O = ADP + phosphate + H(+)</text>
        <dbReference type="Rhea" id="RHEA:13065"/>
        <dbReference type="ChEBI" id="CHEBI:15377"/>
        <dbReference type="ChEBI" id="CHEBI:15378"/>
        <dbReference type="ChEBI" id="CHEBI:30616"/>
        <dbReference type="ChEBI" id="CHEBI:43474"/>
        <dbReference type="ChEBI" id="CHEBI:456216"/>
        <dbReference type="EC" id="5.6.2.4"/>
    </reaction>
</comment>
<dbReference type="PANTHER" id="PTHR11070">
    <property type="entry name" value="UVRD / RECB / PCRA DNA HELICASE FAMILY MEMBER"/>
    <property type="match status" value="1"/>
</dbReference>
<dbReference type="EC" id="5.6.2.4" evidence="12"/>
<dbReference type="GO" id="GO:0043138">
    <property type="term" value="F:3'-5' DNA helicase activity"/>
    <property type="evidence" value="ECO:0007669"/>
    <property type="project" value="UniProtKB-EC"/>
</dbReference>
<evidence type="ECO:0000313" key="19">
    <source>
        <dbReference type="Proteomes" id="UP000313849"/>
    </source>
</evidence>
<dbReference type="SUPFAM" id="SSF52980">
    <property type="entry name" value="Restriction endonuclease-like"/>
    <property type="match status" value="1"/>
</dbReference>
<dbReference type="PROSITE" id="PS51198">
    <property type="entry name" value="UVRD_HELICASE_ATP_BIND"/>
    <property type="match status" value="1"/>
</dbReference>
<dbReference type="SUPFAM" id="SSF52540">
    <property type="entry name" value="P-loop containing nucleoside triphosphate hydrolases"/>
    <property type="match status" value="1"/>
</dbReference>
<name>A0A5C5BDI5_9MICO</name>
<keyword evidence="5 14" id="KW-0347">Helicase</keyword>
<feature type="domain" description="UvrD-like helicase C-terminal" evidence="17">
    <location>
        <begin position="456"/>
        <end position="767"/>
    </location>
</feature>
<gene>
    <name evidence="18" type="ORF">FH969_03005</name>
</gene>
<evidence type="ECO:0000256" key="10">
    <source>
        <dbReference type="ARBA" id="ARBA00023235"/>
    </source>
</evidence>
<dbReference type="Gene3D" id="3.40.50.300">
    <property type="entry name" value="P-loop containing nucleotide triphosphate hydrolases"/>
    <property type="match status" value="4"/>
</dbReference>
<dbReference type="InterPro" id="IPR011604">
    <property type="entry name" value="PDDEXK-like_dom_sf"/>
</dbReference>
<evidence type="ECO:0000256" key="6">
    <source>
        <dbReference type="ARBA" id="ARBA00022839"/>
    </source>
</evidence>
<evidence type="ECO:0000256" key="3">
    <source>
        <dbReference type="ARBA" id="ARBA00022763"/>
    </source>
</evidence>
<dbReference type="GO" id="GO:0005524">
    <property type="term" value="F:ATP binding"/>
    <property type="evidence" value="ECO:0007669"/>
    <property type="project" value="UniProtKB-UniRule"/>
</dbReference>
<evidence type="ECO:0000313" key="18">
    <source>
        <dbReference type="EMBL" id="TNU76518.1"/>
    </source>
</evidence>
<comment type="catalytic activity">
    <reaction evidence="11">
        <text>Couples ATP hydrolysis with the unwinding of duplex DNA by translocating in the 3'-5' direction.</text>
        <dbReference type="EC" id="5.6.2.4"/>
    </reaction>
</comment>
<dbReference type="InterPro" id="IPR038726">
    <property type="entry name" value="PDDEXK_AddAB-type"/>
</dbReference>
<dbReference type="InterPro" id="IPR014016">
    <property type="entry name" value="UvrD-like_ATP-bd"/>
</dbReference>
<dbReference type="InterPro" id="IPR027417">
    <property type="entry name" value="P-loop_NTPase"/>
</dbReference>
<evidence type="ECO:0000256" key="4">
    <source>
        <dbReference type="ARBA" id="ARBA00022801"/>
    </source>
</evidence>
<feature type="domain" description="UvrD-like helicase ATP-binding" evidence="16">
    <location>
        <begin position="5"/>
        <end position="455"/>
    </location>
</feature>
<evidence type="ECO:0000256" key="9">
    <source>
        <dbReference type="ARBA" id="ARBA00023204"/>
    </source>
</evidence>
<evidence type="ECO:0000256" key="7">
    <source>
        <dbReference type="ARBA" id="ARBA00022840"/>
    </source>
</evidence>
<accession>A0A5C5BDI5</accession>
<dbReference type="EMBL" id="VENP01000006">
    <property type="protein sequence ID" value="TNU76518.1"/>
    <property type="molecule type" value="Genomic_DNA"/>
</dbReference>
<evidence type="ECO:0000256" key="14">
    <source>
        <dbReference type="PROSITE-ProRule" id="PRU00560"/>
    </source>
</evidence>